<evidence type="ECO:0000256" key="6">
    <source>
        <dbReference type="ARBA" id="ARBA00023014"/>
    </source>
</evidence>
<evidence type="ECO:0000256" key="5">
    <source>
        <dbReference type="ARBA" id="ARBA00023004"/>
    </source>
</evidence>
<dbReference type="GO" id="GO:0046872">
    <property type="term" value="F:metal ion binding"/>
    <property type="evidence" value="ECO:0007669"/>
    <property type="project" value="UniProtKB-KW"/>
</dbReference>
<dbReference type="GO" id="GO:0051539">
    <property type="term" value="F:4 iron, 4 sulfur cluster binding"/>
    <property type="evidence" value="ECO:0007669"/>
    <property type="project" value="UniProtKB-KW"/>
</dbReference>
<evidence type="ECO:0000313" key="8">
    <source>
        <dbReference type="Proteomes" id="UP000183028"/>
    </source>
</evidence>
<evidence type="ECO:0000256" key="4">
    <source>
        <dbReference type="ARBA" id="ARBA00022723"/>
    </source>
</evidence>
<evidence type="ECO:0000256" key="2">
    <source>
        <dbReference type="ARBA" id="ARBA00022485"/>
    </source>
</evidence>
<evidence type="ECO:0000313" key="7">
    <source>
        <dbReference type="EMBL" id="SEJ30666.1"/>
    </source>
</evidence>
<evidence type="ECO:0000256" key="1">
    <source>
        <dbReference type="ARBA" id="ARBA00001966"/>
    </source>
</evidence>
<keyword evidence="2" id="KW-0004">4Fe-4S</keyword>
<feature type="non-terminal residue" evidence="7">
    <location>
        <position position="121"/>
    </location>
</feature>
<reference evidence="8" key="1">
    <citation type="submission" date="2016-10" db="EMBL/GenBank/DDBJ databases">
        <authorList>
            <person name="Varghese N."/>
        </authorList>
    </citation>
    <scope>NUCLEOTIDE SEQUENCE [LARGE SCALE GENOMIC DNA]</scope>
    <source>
        <strain evidence="8">DSM 20406</strain>
    </source>
</reference>
<dbReference type="InterPro" id="IPR058240">
    <property type="entry name" value="rSAM_sf"/>
</dbReference>
<keyword evidence="3" id="KW-0949">S-adenosyl-L-methionine</keyword>
<dbReference type="PANTHER" id="PTHR30352:SF4">
    <property type="entry name" value="PYRUVATE FORMATE-LYASE 2-ACTIVATING ENZYME"/>
    <property type="match status" value="1"/>
</dbReference>
<comment type="cofactor">
    <cofactor evidence="1">
        <name>[4Fe-4S] cluster</name>
        <dbReference type="ChEBI" id="CHEBI:49883"/>
    </cofactor>
</comment>
<name>A0A1H6XR63_9FIRM</name>
<dbReference type="GO" id="GO:0016829">
    <property type="term" value="F:lyase activity"/>
    <property type="evidence" value="ECO:0007669"/>
    <property type="project" value="UniProtKB-KW"/>
</dbReference>
<keyword evidence="4" id="KW-0479">Metal-binding</keyword>
<accession>A0A1H6XR63</accession>
<keyword evidence="7" id="KW-0456">Lyase</keyword>
<protein>
    <submittedName>
        <fullName evidence="7">Pyruvate formate lyase activating enzyme</fullName>
    </submittedName>
</protein>
<keyword evidence="8" id="KW-1185">Reference proteome</keyword>
<dbReference type="AlphaFoldDB" id="A0A1H6XR63"/>
<proteinExistence type="predicted"/>
<keyword evidence="7" id="KW-0670">Pyruvate</keyword>
<evidence type="ECO:0000256" key="3">
    <source>
        <dbReference type="ARBA" id="ARBA00022691"/>
    </source>
</evidence>
<dbReference type="InterPro" id="IPR034457">
    <property type="entry name" value="Organic_radical-activating"/>
</dbReference>
<dbReference type="Proteomes" id="UP000183028">
    <property type="component" value="Unassembled WGS sequence"/>
</dbReference>
<dbReference type="SUPFAM" id="SSF102114">
    <property type="entry name" value="Radical SAM enzymes"/>
    <property type="match status" value="1"/>
</dbReference>
<organism evidence="7 8">
    <name type="scientific">Sharpea azabuensis</name>
    <dbReference type="NCBI Taxonomy" id="322505"/>
    <lineage>
        <taxon>Bacteria</taxon>
        <taxon>Bacillati</taxon>
        <taxon>Bacillota</taxon>
        <taxon>Erysipelotrichia</taxon>
        <taxon>Erysipelotrichales</taxon>
        <taxon>Coprobacillaceae</taxon>
        <taxon>Sharpea</taxon>
    </lineage>
</organism>
<dbReference type="PANTHER" id="PTHR30352">
    <property type="entry name" value="PYRUVATE FORMATE-LYASE-ACTIVATING ENZYME"/>
    <property type="match status" value="1"/>
</dbReference>
<keyword evidence="6" id="KW-0411">Iron-sulfur</keyword>
<dbReference type="Gene3D" id="3.80.30.10">
    <property type="entry name" value="pyruvate-formate lyase- activating enzyme"/>
    <property type="match status" value="1"/>
</dbReference>
<dbReference type="EMBL" id="FNYK01000101">
    <property type="protein sequence ID" value="SEJ30666.1"/>
    <property type="molecule type" value="Genomic_DNA"/>
</dbReference>
<sequence>MPEDLFHELAPMFDLLLFDIKHADSKKHQAGTKVGNELIRKNLKWAIKQHMNILPRIPVIPHFNDSLDDAKLIATYLKELGLKKVQLLPFHQMGEKKYQLLHRNYAYENTKALHPEDLLSY</sequence>
<keyword evidence="5" id="KW-0408">Iron</keyword>
<gene>
    <name evidence="7" type="ORF">SAMN04487834_11017</name>
</gene>